<accession>A0A1G2F5A5</accession>
<reference evidence="1 2" key="1">
    <citation type="journal article" date="2016" name="Nat. Commun.">
        <title>Thousands of microbial genomes shed light on interconnected biogeochemical processes in an aquifer system.</title>
        <authorList>
            <person name="Anantharaman K."/>
            <person name="Brown C.T."/>
            <person name="Hug L.A."/>
            <person name="Sharon I."/>
            <person name="Castelle C.J."/>
            <person name="Probst A.J."/>
            <person name="Thomas B.C."/>
            <person name="Singh A."/>
            <person name="Wilkins M.J."/>
            <person name="Karaoz U."/>
            <person name="Brodie E.L."/>
            <person name="Williams K.H."/>
            <person name="Hubbard S.S."/>
            <person name="Banfield J.F."/>
        </authorList>
    </citation>
    <scope>NUCLEOTIDE SEQUENCE [LARGE SCALE GENOMIC DNA]</scope>
</reference>
<evidence type="ECO:0000313" key="2">
    <source>
        <dbReference type="Proteomes" id="UP000177725"/>
    </source>
</evidence>
<dbReference type="SUPFAM" id="SSF81301">
    <property type="entry name" value="Nucleotidyltransferase"/>
    <property type="match status" value="1"/>
</dbReference>
<dbReference type="InterPro" id="IPR043519">
    <property type="entry name" value="NT_sf"/>
</dbReference>
<gene>
    <name evidence="1" type="ORF">A2174_03190</name>
</gene>
<protein>
    <submittedName>
        <fullName evidence="1">Uncharacterized protein</fullName>
    </submittedName>
</protein>
<dbReference type="Gene3D" id="3.30.460.40">
    <property type="match status" value="1"/>
</dbReference>
<sequence>MENQRLLVRLAKIFDKLKIPYFITGGIATVIWGRPRFTADIDIVIQLVANKLDQLALALFKIDKDVYLDKSMMAEALRQQGEFNFIYPRSGLKVDFWILKNTPIERVRLKRRVAKKIGGRIVYFSSPEDLILSKLLWYKETHSTRQLEDIESVLRISGSKINMRYLKTWADQLNVLEILDRLLEGGPSDIDDGKTHQK</sequence>
<name>A0A1G2F5A5_9BACT</name>
<comment type="caution">
    <text evidence="1">The sequence shown here is derived from an EMBL/GenBank/DDBJ whole genome shotgun (WGS) entry which is preliminary data.</text>
</comment>
<dbReference type="AlphaFoldDB" id="A0A1G2F5A5"/>
<dbReference type="Proteomes" id="UP000177725">
    <property type="component" value="Unassembled WGS sequence"/>
</dbReference>
<proteinExistence type="predicted"/>
<evidence type="ECO:0000313" key="1">
    <source>
        <dbReference type="EMBL" id="OGZ33264.1"/>
    </source>
</evidence>
<organism evidence="1 2">
    <name type="scientific">Candidatus Portnoybacteria bacterium RBG_13_41_18</name>
    <dbReference type="NCBI Taxonomy" id="1801991"/>
    <lineage>
        <taxon>Bacteria</taxon>
        <taxon>Candidatus Portnoyibacteriota</taxon>
    </lineage>
</organism>
<dbReference type="EMBL" id="MHMV01000051">
    <property type="protein sequence ID" value="OGZ33264.1"/>
    <property type="molecule type" value="Genomic_DNA"/>
</dbReference>